<dbReference type="NCBIfam" id="TIGR00278">
    <property type="entry name" value="membrane protein insertion efficiency factor YidD"/>
    <property type="match status" value="1"/>
</dbReference>
<dbReference type="Pfam" id="PF01809">
    <property type="entry name" value="YidD"/>
    <property type="match status" value="1"/>
</dbReference>
<dbReference type="AlphaFoldDB" id="A0AAW9I034"/>
<dbReference type="EMBL" id="JAWNGA010000008">
    <property type="protein sequence ID" value="MDY5133215.1"/>
    <property type="molecule type" value="Genomic_DNA"/>
</dbReference>
<gene>
    <name evidence="3" type="primary">yidD</name>
    <name evidence="3" type="ORF">R6G80_06960</name>
    <name evidence="2" type="ORF">R6G86_05610</name>
</gene>
<dbReference type="InterPro" id="IPR002696">
    <property type="entry name" value="Membr_insert_effic_factor_YidD"/>
</dbReference>
<evidence type="ECO:0000313" key="4">
    <source>
        <dbReference type="Proteomes" id="UP001275049"/>
    </source>
</evidence>
<dbReference type="GO" id="GO:0005886">
    <property type="term" value="C:plasma membrane"/>
    <property type="evidence" value="ECO:0007669"/>
    <property type="project" value="UniProtKB-SubCell"/>
</dbReference>
<sequence>MGRVFIRLIRWYQRNISPARPPRCRYSPTCSAYALEALRIHGGLKGTILAVWRLLRCNPFTNGGVDRVPPRGQWPSRPLDHDELLELYAKEDEVPDTRR</sequence>
<proteinExistence type="inferred from homology"/>
<evidence type="ECO:0000313" key="2">
    <source>
        <dbReference type="EMBL" id="MDY5133215.1"/>
    </source>
</evidence>
<evidence type="ECO:0000313" key="3">
    <source>
        <dbReference type="EMBL" id="MDY5155456.1"/>
    </source>
</evidence>
<dbReference type="RefSeq" id="WP_219721230.1">
    <property type="nucleotide sequence ID" value="NZ_CP126967.1"/>
</dbReference>
<dbReference type="Proteomes" id="UP001275049">
    <property type="component" value="Unassembled WGS sequence"/>
</dbReference>
<dbReference type="SMART" id="SM01234">
    <property type="entry name" value="Haemolytic"/>
    <property type="match status" value="1"/>
</dbReference>
<evidence type="ECO:0000256" key="1">
    <source>
        <dbReference type="HAMAP-Rule" id="MF_00386"/>
    </source>
</evidence>
<comment type="caution">
    <text evidence="3">The sequence shown here is derived from an EMBL/GenBank/DDBJ whole genome shotgun (WGS) entry which is preliminary data.</text>
</comment>
<organism evidence="3 5">
    <name type="scientific">Actinotignum urinale</name>
    <dbReference type="NCBI Taxonomy" id="190146"/>
    <lineage>
        <taxon>Bacteria</taxon>
        <taxon>Bacillati</taxon>
        <taxon>Actinomycetota</taxon>
        <taxon>Actinomycetes</taxon>
        <taxon>Actinomycetales</taxon>
        <taxon>Actinomycetaceae</taxon>
        <taxon>Actinotignum</taxon>
    </lineage>
</organism>
<keyword evidence="1" id="KW-1003">Cell membrane</keyword>
<dbReference type="PANTHER" id="PTHR33383:SF1">
    <property type="entry name" value="MEMBRANE PROTEIN INSERTION EFFICIENCY FACTOR-RELATED"/>
    <property type="match status" value="1"/>
</dbReference>
<dbReference type="PANTHER" id="PTHR33383">
    <property type="entry name" value="MEMBRANE PROTEIN INSERTION EFFICIENCY FACTOR-RELATED"/>
    <property type="match status" value="1"/>
</dbReference>
<comment type="subcellular location">
    <subcellularLocation>
        <location evidence="1">Cell membrane</location>
        <topology evidence="1">Peripheral membrane protein</topology>
        <orientation evidence="1">Cytoplasmic side</orientation>
    </subcellularLocation>
</comment>
<comment type="function">
    <text evidence="1">Could be involved in insertion of integral membrane proteins into the membrane.</text>
</comment>
<protein>
    <recommendedName>
        <fullName evidence="1">Putative membrane protein insertion efficiency factor</fullName>
    </recommendedName>
</protein>
<dbReference type="Proteomes" id="UP001281731">
    <property type="component" value="Unassembled WGS sequence"/>
</dbReference>
<dbReference type="EMBL" id="JAWNGC010000009">
    <property type="protein sequence ID" value="MDY5155456.1"/>
    <property type="molecule type" value="Genomic_DNA"/>
</dbReference>
<keyword evidence="1" id="KW-0472">Membrane</keyword>
<dbReference type="HAMAP" id="MF_00386">
    <property type="entry name" value="UPF0161_YidD"/>
    <property type="match status" value="1"/>
</dbReference>
<accession>A0AAW9I034</accession>
<reference evidence="3 4" key="1">
    <citation type="submission" date="2023-10" db="EMBL/GenBank/DDBJ databases">
        <title>Whole Genome based description of the genera Actinobaculum and Actinotignum reveals a complex phylogenetic relationship within the species included in the genus Actinotignum.</title>
        <authorList>
            <person name="Jensen C.S."/>
            <person name="Dargis R."/>
            <person name="Kemp M."/>
            <person name="Christensen J.J."/>
        </authorList>
    </citation>
    <scope>NUCLEOTIDE SEQUENCE</scope>
    <source>
        <strain evidence="3">SLA_B511</strain>
        <strain evidence="2 4">SLA_B974</strain>
    </source>
</reference>
<name>A0AAW9I034_9ACTO</name>
<comment type="similarity">
    <text evidence="1">Belongs to the UPF0161 family.</text>
</comment>
<keyword evidence="4" id="KW-1185">Reference proteome</keyword>
<evidence type="ECO:0000313" key="5">
    <source>
        <dbReference type="Proteomes" id="UP001281731"/>
    </source>
</evidence>